<dbReference type="AlphaFoldDB" id="A0AA36CLW8"/>
<dbReference type="InterPro" id="IPR050344">
    <property type="entry name" value="Peptidase_M1_aminopeptidases"/>
</dbReference>
<keyword evidence="10" id="KW-0862">Zinc</keyword>
<evidence type="ECO:0000313" key="16">
    <source>
        <dbReference type="Proteomes" id="UP001177023"/>
    </source>
</evidence>
<dbReference type="GO" id="GO:0006508">
    <property type="term" value="P:proteolysis"/>
    <property type="evidence" value="ECO:0007669"/>
    <property type="project" value="UniProtKB-KW"/>
</dbReference>
<keyword evidence="6" id="KW-0031">Aminopeptidase</keyword>
<dbReference type="Gene3D" id="3.30.2010.30">
    <property type="match status" value="1"/>
</dbReference>
<dbReference type="Gene3D" id="1.10.390.10">
    <property type="entry name" value="Neutral Protease Domain 2"/>
    <property type="match status" value="1"/>
</dbReference>
<evidence type="ECO:0000259" key="14">
    <source>
        <dbReference type="Pfam" id="PF01433"/>
    </source>
</evidence>
<dbReference type="GO" id="GO:0008270">
    <property type="term" value="F:zinc ion binding"/>
    <property type="evidence" value="ECO:0007669"/>
    <property type="project" value="InterPro"/>
</dbReference>
<dbReference type="Pfam" id="PF01433">
    <property type="entry name" value="Peptidase_M1"/>
    <property type="match status" value="2"/>
</dbReference>
<evidence type="ECO:0000256" key="1">
    <source>
        <dbReference type="ARBA" id="ARBA00001703"/>
    </source>
</evidence>
<evidence type="ECO:0000256" key="13">
    <source>
        <dbReference type="SAM" id="MobiDB-lite"/>
    </source>
</evidence>
<dbReference type="GO" id="GO:0070006">
    <property type="term" value="F:metalloaminopeptidase activity"/>
    <property type="evidence" value="ECO:0007669"/>
    <property type="project" value="TreeGrafter"/>
</dbReference>
<dbReference type="Gene3D" id="1.25.50.20">
    <property type="match status" value="1"/>
</dbReference>
<evidence type="ECO:0000256" key="10">
    <source>
        <dbReference type="ARBA" id="ARBA00022833"/>
    </source>
</evidence>
<protein>
    <recommendedName>
        <fullName evidence="5">glutamyl aminopeptidase</fullName>
        <ecNumber evidence="5">3.4.11.7</ecNumber>
    </recommendedName>
</protein>
<dbReference type="GO" id="GO:0042277">
    <property type="term" value="F:peptide binding"/>
    <property type="evidence" value="ECO:0007669"/>
    <property type="project" value="TreeGrafter"/>
</dbReference>
<comment type="caution">
    <text evidence="15">The sequence shown here is derived from an EMBL/GenBank/DDBJ whole genome shotgun (WGS) entry which is preliminary data.</text>
</comment>
<dbReference type="PANTHER" id="PTHR11533">
    <property type="entry name" value="PROTEASE M1 ZINC METALLOPROTEASE"/>
    <property type="match status" value="1"/>
</dbReference>
<evidence type="ECO:0000256" key="8">
    <source>
        <dbReference type="ARBA" id="ARBA00022723"/>
    </source>
</evidence>
<comment type="catalytic activity">
    <reaction evidence="1">
        <text>Release of N-terminal glutamate (and to a lesser extent aspartate) from a peptide.</text>
        <dbReference type="EC" id="3.4.11.7"/>
    </reaction>
</comment>
<evidence type="ECO:0000256" key="3">
    <source>
        <dbReference type="ARBA" id="ARBA00010136"/>
    </source>
</evidence>
<dbReference type="GO" id="GO:0043171">
    <property type="term" value="P:peptide catabolic process"/>
    <property type="evidence" value="ECO:0007669"/>
    <property type="project" value="TreeGrafter"/>
</dbReference>
<feature type="compositionally biased region" description="Basic residues" evidence="13">
    <location>
        <begin position="1"/>
        <end position="10"/>
    </location>
</feature>
<feature type="domain" description="Peptidase M1 membrane alanine aminopeptidase" evidence="14">
    <location>
        <begin position="221"/>
        <end position="251"/>
    </location>
</feature>
<accession>A0AA36CLW8</accession>
<comment type="similarity">
    <text evidence="3">Belongs to the peptidase M1 family.</text>
</comment>
<gene>
    <name evidence="15" type="ORF">MSPICULIGERA_LOCUS9911</name>
</gene>
<evidence type="ECO:0000256" key="9">
    <source>
        <dbReference type="ARBA" id="ARBA00022801"/>
    </source>
</evidence>
<dbReference type="InterPro" id="IPR001930">
    <property type="entry name" value="Peptidase_M1"/>
</dbReference>
<evidence type="ECO:0000313" key="15">
    <source>
        <dbReference type="EMBL" id="CAJ0571507.1"/>
    </source>
</evidence>
<sequence length="482" mass="55524">MPAKWPKLKKPAGFFTSSDKTTTTTTGDDTRLQVGPPRLPLLSIFPRVPLKPFDAPLVFAIDFGPSLEVFEVASLVQVEVAGPPSAQDARGEARADARLLDGRLQRRVLHPGLAEEHDGLKWQRTNFEPTPPLSTYIIALIVHDFGSRFELTKRGVKIGVYARKELMPYTETALEAGLMTVPALEKLTGVNYPLSKLDIFAIPDFAAGAMENWGIMTFRESWFGDLVTPEWWGDLWLNEGFATFTELYMGRRLWERDRLRSLGRQLRDAEEPQWRRFEREVMGACPGEKQQTSKCSKYGWGDRSNGYSEAIQSARGQEAERIAAFMWKKLEIETDLDEQFYLNRALLVAPNWEWAERMLDHLINNTGLARLQSTSRMAQTVGWRPEAFEWLYNNIGSIHERLSYEPDERKSLVENMLGQLRGRDALTKLIMMRQHPDLPEDLRPLPFWEDLAERQRLKIEWCQKYAFDLLEMFAKLPQSNRQ</sequence>
<evidence type="ECO:0000256" key="2">
    <source>
        <dbReference type="ARBA" id="ARBA00001947"/>
    </source>
</evidence>
<keyword evidence="8" id="KW-0479">Metal-binding</keyword>
<keyword evidence="12" id="KW-0482">Metalloprotease</keyword>
<evidence type="ECO:0000256" key="5">
    <source>
        <dbReference type="ARBA" id="ARBA00012567"/>
    </source>
</evidence>
<dbReference type="GO" id="GO:0016020">
    <property type="term" value="C:membrane"/>
    <property type="evidence" value="ECO:0007669"/>
    <property type="project" value="TreeGrafter"/>
</dbReference>
<keyword evidence="16" id="KW-1185">Reference proteome</keyword>
<dbReference type="InterPro" id="IPR027268">
    <property type="entry name" value="Peptidase_M4/M1_CTD_sf"/>
</dbReference>
<dbReference type="Proteomes" id="UP001177023">
    <property type="component" value="Unassembled WGS sequence"/>
</dbReference>
<feature type="domain" description="Peptidase M1 membrane alanine aminopeptidase" evidence="14">
    <location>
        <begin position="174"/>
        <end position="220"/>
    </location>
</feature>
<evidence type="ECO:0000256" key="4">
    <source>
        <dbReference type="ARBA" id="ARBA00011748"/>
    </source>
</evidence>
<keyword evidence="11" id="KW-0106">Calcium</keyword>
<feature type="region of interest" description="Disordered" evidence="13">
    <location>
        <begin position="1"/>
        <end position="29"/>
    </location>
</feature>
<keyword evidence="7" id="KW-0645">Protease</keyword>
<evidence type="ECO:0000256" key="12">
    <source>
        <dbReference type="ARBA" id="ARBA00023049"/>
    </source>
</evidence>
<feature type="non-terminal residue" evidence="15">
    <location>
        <position position="1"/>
    </location>
</feature>
<reference evidence="15" key="1">
    <citation type="submission" date="2023-06" db="EMBL/GenBank/DDBJ databases">
        <authorList>
            <person name="Delattre M."/>
        </authorList>
    </citation>
    <scope>NUCLEOTIDE SEQUENCE</scope>
    <source>
        <strain evidence="15">AF72</strain>
    </source>
</reference>
<dbReference type="SUPFAM" id="SSF55486">
    <property type="entry name" value="Metalloproteases ('zincins'), catalytic domain"/>
    <property type="match status" value="1"/>
</dbReference>
<evidence type="ECO:0000256" key="7">
    <source>
        <dbReference type="ARBA" id="ARBA00022670"/>
    </source>
</evidence>
<comment type="cofactor">
    <cofactor evidence="2">
        <name>Zn(2+)</name>
        <dbReference type="ChEBI" id="CHEBI:29105"/>
    </cofactor>
</comment>
<dbReference type="InterPro" id="IPR014782">
    <property type="entry name" value="Peptidase_M1_dom"/>
</dbReference>
<proteinExistence type="inferred from homology"/>
<dbReference type="GO" id="GO:0004230">
    <property type="term" value="F:glutamyl aminopeptidase activity"/>
    <property type="evidence" value="ECO:0007669"/>
    <property type="project" value="UniProtKB-EC"/>
</dbReference>
<name>A0AA36CLW8_9BILA</name>
<feature type="compositionally biased region" description="Low complexity" evidence="13">
    <location>
        <begin position="13"/>
        <end position="27"/>
    </location>
</feature>
<dbReference type="PRINTS" id="PR00756">
    <property type="entry name" value="ALADIPTASE"/>
</dbReference>
<dbReference type="GO" id="GO:0005615">
    <property type="term" value="C:extracellular space"/>
    <property type="evidence" value="ECO:0007669"/>
    <property type="project" value="TreeGrafter"/>
</dbReference>
<evidence type="ECO:0000256" key="6">
    <source>
        <dbReference type="ARBA" id="ARBA00022438"/>
    </source>
</evidence>
<keyword evidence="9" id="KW-0378">Hydrolase</keyword>
<dbReference type="GO" id="GO:0005737">
    <property type="term" value="C:cytoplasm"/>
    <property type="evidence" value="ECO:0007669"/>
    <property type="project" value="TreeGrafter"/>
</dbReference>
<organism evidence="15 16">
    <name type="scientific">Mesorhabditis spiculigera</name>
    <dbReference type="NCBI Taxonomy" id="96644"/>
    <lineage>
        <taxon>Eukaryota</taxon>
        <taxon>Metazoa</taxon>
        <taxon>Ecdysozoa</taxon>
        <taxon>Nematoda</taxon>
        <taxon>Chromadorea</taxon>
        <taxon>Rhabditida</taxon>
        <taxon>Rhabditina</taxon>
        <taxon>Rhabditomorpha</taxon>
        <taxon>Rhabditoidea</taxon>
        <taxon>Rhabditidae</taxon>
        <taxon>Mesorhabditinae</taxon>
        <taxon>Mesorhabditis</taxon>
    </lineage>
</organism>
<dbReference type="PANTHER" id="PTHR11533:SF276">
    <property type="entry name" value="GLUTAMYL AMINOPEPTIDASE"/>
    <property type="match status" value="1"/>
</dbReference>
<dbReference type="EMBL" id="CATQJA010002568">
    <property type="protein sequence ID" value="CAJ0571507.1"/>
    <property type="molecule type" value="Genomic_DNA"/>
</dbReference>
<evidence type="ECO:0000256" key="11">
    <source>
        <dbReference type="ARBA" id="ARBA00022837"/>
    </source>
</evidence>
<comment type="subunit">
    <text evidence="4">Homodimer; disulfide-linked.</text>
</comment>
<dbReference type="EC" id="3.4.11.7" evidence="5"/>